<feature type="region of interest" description="Disordered" evidence="1">
    <location>
        <begin position="1"/>
        <end position="29"/>
    </location>
</feature>
<evidence type="ECO:0000313" key="2">
    <source>
        <dbReference type="EMBL" id="BAQ49390.1"/>
    </source>
</evidence>
<proteinExistence type="predicted"/>
<geneLocation type="plasmid" evidence="3">
    <name>pMaq22A_1p DNA</name>
</geneLocation>
<reference evidence="2 3" key="1">
    <citation type="journal article" date="2015" name="Genome Announc.">
        <title>Complete Genome Sequence of Methylobacterium aquaticum Strain 22A, Isolated from Racomitrium japonicum Moss.</title>
        <authorList>
            <person name="Tani A."/>
            <person name="Ogura Y."/>
            <person name="Hayashi T."/>
            <person name="Kimbara K."/>
        </authorList>
    </citation>
    <scope>NUCLEOTIDE SEQUENCE [LARGE SCALE GENOMIC DNA]</scope>
    <source>
        <strain evidence="2 3">MA-22A</strain>
        <plasmid evidence="3">Plasmid pMaq22A_1p DNA</plasmid>
    </source>
</reference>
<organism evidence="2 3">
    <name type="scientific">Methylobacterium aquaticum</name>
    <dbReference type="NCBI Taxonomy" id="270351"/>
    <lineage>
        <taxon>Bacteria</taxon>
        <taxon>Pseudomonadati</taxon>
        <taxon>Pseudomonadota</taxon>
        <taxon>Alphaproteobacteria</taxon>
        <taxon>Hyphomicrobiales</taxon>
        <taxon>Methylobacteriaceae</taxon>
        <taxon>Methylobacterium</taxon>
    </lineage>
</organism>
<evidence type="ECO:0000256" key="1">
    <source>
        <dbReference type="SAM" id="MobiDB-lite"/>
    </source>
</evidence>
<gene>
    <name evidence="2" type="ORF">Maq22A_1p35850</name>
</gene>
<keyword evidence="2" id="KW-0614">Plasmid</keyword>
<evidence type="ECO:0000313" key="3">
    <source>
        <dbReference type="Proteomes" id="UP000061432"/>
    </source>
</evidence>
<dbReference type="Proteomes" id="UP000061432">
    <property type="component" value="Plasmid pMaq22A_1p"/>
</dbReference>
<reference evidence="3" key="2">
    <citation type="submission" date="2015-01" db="EMBL/GenBank/DDBJ databases">
        <title>Complete genome sequence of Methylobacterium aquaticum strain 22A.</title>
        <authorList>
            <person name="Tani A."/>
            <person name="Ogura Y."/>
            <person name="Hayashi T."/>
        </authorList>
    </citation>
    <scope>NUCLEOTIDE SEQUENCE [LARGE SCALE GENOMIC DNA]</scope>
    <source>
        <strain evidence="3">MA-22A</strain>
        <plasmid evidence="3">Plasmid pMaq22A_1p DNA</plasmid>
    </source>
</reference>
<dbReference type="EMBL" id="AP014705">
    <property type="protein sequence ID" value="BAQ49390.1"/>
    <property type="molecule type" value="Genomic_DNA"/>
</dbReference>
<dbReference type="KEGG" id="maqu:Maq22A_1p35850"/>
<dbReference type="AlphaFoldDB" id="A0A0C6G0U2"/>
<protein>
    <submittedName>
        <fullName evidence="2">Uncharacterized protein</fullName>
    </submittedName>
</protein>
<accession>A0A0C6G0U2</accession>
<name>A0A0C6G0U2_9HYPH</name>
<sequence>METSTAVFGRKTPKLGPECREQGDPPVRLVPVAQGQPGSFLGRATMPCSQFEEFADSIDLQSEFSGLSDKAQPNDVLLSVASLLALGSSRGRNEAVLLIVPYRRYPHARASRQFTD</sequence>